<dbReference type="OrthoDB" id="10433162at2759"/>
<organism evidence="1 2">
    <name type="scientific">Teratosphaeria nubilosa</name>
    <dbReference type="NCBI Taxonomy" id="161662"/>
    <lineage>
        <taxon>Eukaryota</taxon>
        <taxon>Fungi</taxon>
        <taxon>Dikarya</taxon>
        <taxon>Ascomycota</taxon>
        <taxon>Pezizomycotina</taxon>
        <taxon>Dothideomycetes</taxon>
        <taxon>Dothideomycetidae</taxon>
        <taxon>Mycosphaerellales</taxon>
        <taxon>Teratosphaeriaceae</taxon>
        <taxon>Teratosphaeria</taxon>
    </lineage>
</organism>
<protein>
    <submittedName>
        <fullName evidence="1">Uncharacterized protein</fullName>
    </submittedName>
</protein>
<reference evidence="1" key="1">
    <citation type="journal article" date="2020" name="Stud. Mycol.">
        <title>101 Dothideomycetes genomes: a test case for predicting lifestyles and emergence of pathogens.</title>
        <authorList>
            <person name="Haridas S."/>
            <person name="Albert R."/>
            <person name="Binder M."/>
            <person name="Bloem J."/>
            <person name="Labutti K."/>
            <person name="Salamov A."/>
            <person name="Andreopoulos B."/>
            <person name="Baker S."/>
            <person name="Barry K."/>
            <person name="Bills G."/>
            <person name="Bluhm B."/>
            <person name="Cannon C."/>
            <person name="Castanera R."/>
            <person name="Culley D."/>
            <person name="Daum C."/>
            <person name="Ezra D."/>
            <person name="Gonzalez J."/>
            <person name="Henrissat B."/>
            <person name="Kuo A."/>
            <person name="Liang C."/>
            <person name="Lipzen A."/>
            <person name="Lutzoni F."/>
            <person name="Magnuson J."/>
            <person name="Mondo S."/>
            <person name="Nolan M."/>
            <person name="Ohm R."/>
            <person name="Pangilinan J."/>
            <person name="Park H.-J."/>
            <person name="Ramirez L."/>
            <person name="Alfaro M."/>
            <person name="Sun H."/>
            <person name="Tritt A."/>
            <person name="Yoshinaga Y."/>
            <person name="Zwiers L.-H."/>
            <person name="Turgeon B."/>
            <person name="Goodwin S."/>
            <person name="Spatafora J."/>
            <person name="Crous P."/>
            <person name="Grigoriev I."/>
        </authorList>
    </citation>
    <scope>NUCLEOTIDE SEQUENCE</scope>
    <source>
        <strain evidence="1">CBS 116005</strain>
    </source>
</reference>
<gene>
    <name evidence="1" type="ORF">EJ03DRAFT_327043</name>
</gene>
<accession>A0A6G1LB88</accession>
<evidence type="ECO:0000313" key="2">
    <source>
        <dbReference type="Proteomes" id="UP000799436"/>
    </source>
</evidence>
<name>A0A6G1LB88_9PEZI</name>
<evidence type="ECO:0000313" key="1">
    <source>
        <dbReference type="EMBL" id="KAF2769900.1"/>
    </source>
</evidence>
<dbReference type="EMBL" id="ML995830">
    <property type="protein sequence ID" value="KAF2769900.1"/>
    <property type="molecule type" value="Genomic_DNA"/>
</dbReference>
<sequence length="176" mass="19384">MASVEDSCKLIPAAMNWDGCEEVMVELTKDIVIASNGVVKPLVPLATFSSAYATATGRLIESGEGSMFTMWNGNTVLRVKDQRGDYPLSIRRADVTKISYSKSSPLVIVSAQSSSICDGQFSIEFAGCEHMREFARQFEDLAVKLAKEKFKMFVAEACKEIRVRKAELELAALRDS</sequence>
<dbReference type="Proteomes" id="UP000799436">
    <property type="component" value="Unassembled WGS sequence"/>
</dbReference>
<proteinExistence type="predicted"/>
<dbReference type="AlphaFoldDB" id="A0A6G1LB88"/>
<keyword evidence="2" id="KW-1185">Reference proteome</keyword>